<protein>
    <submittedName>
        <fullName evidence="2">Uncharacterized protein</fullName>
    </submittedName>
</protein>
<evidence type="ECO:0000313" key="2">
    <source>
        <dbReference type="EMBL" id="EFH10929.1"/>
    </source>
</evidence>
<organism evidence="2 3">
    <name type="scientific">Pseudoroseomonas cervicalis ATCC 49957</name>
    <dbReference type="NCBI Taxonomy" id="525371"/>
    <lineage>
        <taxon>Bacteria</taxon>
        <taxon>Pseudomonadati</taxon>
        <taxon>Pseudomonadota</taxon>
        <taxon>Alphaproteobacteria</taxon>
        <taxon>Acetobacterales</taxon>
        <taxon>Roseomonadaceae</taxon>
        <taxon>Roseomonas</taxon>
    </lineage>
</organism>
<evidence type="ECO:0000313" key="3">
    <source>
        <dbReference type="Proteomes" id="UP000005324"/>
    </source>
</evidence>
<evidence type="ECO:0000256" key="1">
    <source>
        <dbReference type="SAM" id="Phobius"/>
    </source>
</evidence>
<sequence>MRAIRLATASLEAERVRLGLYGRRMAVRAGLAAVAAIFLCAALAMLHVLAWVALTPGVGPLGRAGILLGADVAIAVVLLLIAMRDRPTTQEIEARVLRDTALTQARASLSIVTVLGGLAASPWLGILLGLFRRRRRG</sequence>
<dbReference type="Proteomes" id="UP000005324">
    <property type="component" value="Unassembled WGS sequence"/>
</dbReference>
<dbReference type="EMBL" id="ADVL01000601">
    <property type="protein sequence ID" value="EFH10929.1"/>
    <property type="molecule type" value="Genomic_DNA"/>
</dbReference>
<proteinExistence type="predicted"/>
<feature type="transmembrane region" description="Helical" evidence="1">
    <location>
        <begin position="31"/>
        <end position="54"/>
    </location>
</feature>
<gene>
    <name evidence="2" type="ORF">HMPREF0731_2849</name>
</gene>
<feature type="transmembrane region" description="Helical" evidence="1">
    <location>
        <begin position="107"/>
        <end position="131"/>
    </location>
</feature>
<dbReference type="RefSeq" id="WP_007006390.1">
    <property type="nucleotide sequence ID" value="NZ_GG771054.1"/>
</dbReference>
<accession>D5RP38</accession>
<dbReference type="AlphaFoldDB" id="D5RP38"/>
<name>D5RP38_9PROT</name>
<keyword evidence="1" id="KW-0812">Transmembrane</keyword>
<feature type="transmembrane region" description="Helical" evidence="1">
    <location>
        <begin position="66"/>
        <end position="83"/>
    </location>
</feature>
<keyword evidence="1" id="KW-1133">Transmembrane helix</keyword>
<dbReference type="OrthoDB" id="7272260at2"/>
<dbReference type="HOGENOM" id="CLU_1954789_0_0_5"/>
<keyword evidence="1" id="KW-0472">Membrane</keyword>
<keyword evidence="3" id="KW-1185">Reference proteome</keyword>
<reference evidence="2 3" key="1">
    <citation type="submission" date="2010-04" db="EMBL/GenBank/DDBJ databases">
        <authorList>
            <person name="Qin X."/>
            <person name="Bachman B."/>
            <person name="Battles P."/>
            <person name="Bell A."/>
            <person name="Bess C."/>
            <person name="Bickham C."/>
            <person name="Chaboub L."/>
            <person name="Chen D."/>
            <person name="Coyle M."/>
            <person name="Deiros D.R."/>
            <person name="Dinh H."/>
            <person name="Forbes L."/>
            <person name="Fowler G."/>
            <person name="Francisco L."/>
            <person name="Fu Q."/>
            <person name="Gubbala S."/>
            <person name="Hale W."/>
            <person name="Han Y."/>
            <person name="Hemphill L."/>
            <person name="Highlander S.K."/>
            <person name="Hirani K."/>
            <person name="Hogues M."/>
            <person name="Jackson L."/>
            <person name="Jakkamsetti A."/>
            <person name="Javaid M."/>
            <person name="Jiang H."/>
            <person name="Korchina V."/>
            <person name="Kovar C."/>
            <person name="Lara F."/>
            <person name="Lee S."/>
            <person name="Mata R."/>
            <person name="Mathew T."/>
            <person name="Moen C."/>
            <person name="Morales K."/>
            <person name="Munidasa M."/>
            <person name="Nazareth L."/>
            <person name="Ngo R."/>
            <person name="Nguyen L."/>
            <person name="Okwuonu G."/>
            <person name="Ongeri F."/>
            <person name="Patil S."/>
            <person name="Petrosino J."/>
            <person name="Pham C."/>
            <person name="Pham P."/>
            <person name="Pu L.-L."/>
            <person name="Puazo M."/>
            <person name="Raj R."/>
            <person name="Reid J."/>
            <person name="Rouhana J."/>
            <person name="Saada N."/>
            <person name="Shang Y."/>
            <person name="Simmons D."/>
            <person name="Thornton R."/>
            <person name="Warren J."/>
            <person name="Weissenberger G."/>
            <person name="Zhang J."/>
            <person name="Zhang L."/>
            <person name="Zhou C."/>
            <person name="Zhu D."/>
            <person name="Muzny D."/>
            <person name="Worley K."/>
            <person name="Gibbs R."/>
        </authorList>
    </citation>
    <scope>NUCLEOTIDE SEQUENCE [LARGE SCALE GENOMIC DNA]</scope>
    <source>
        <strain evidence="2 3">ATCC 49957</strain>
    </source>
</reference>
<comment type="caution">
    <text evidence="2">The sequence shown here is derived from an EMBL/GenBank/DDBJ whole genome shotgun (WGS) entry which is preliminary data.</text>
</comment>